<feature type="domain" description="PIN" evidence="6">
    <location>
        <begin position="3"/>
        <end position="119"/>
    </location>
</feature>
<dbReference type="GO" id="GO:0004540">
    <property type="term" value="F:RNA nuclease activity"/>
    <property type="evidence" value="ECO:0007669"/>
    <property type="project" value="TreeGrafter"/>
</dbReference>
<evidence type="ECO:0000256" key="3">
    <source>
        <dbReference type="ARBA" id="ARBA00022723"/>
    </source>
</evidence>
<evidence type="ECO:0000256" key="1">
    <source>
        <dbReference type="ARBA" id="ARBA00022649"/>
    </source>
</evidence>
<dbReference type="PANTHER" id="PTHR42740:SF1">
    <property type="entry name" value="RIBONUCLEASE VAPC3"/>
    <property type="match status" value="1"/>
</dbReference>
<keyword evidence="5" id="KW-0460">Magnesium</keyword>
<dbReference type="GO" id="GO:0016787">
    <property type="term" value="F:hydrolase activity"/>
    <property type="evidence" value="ECO:0007669"/>
    <property type="project" value="UniProtKB-KW"/>
</dbReference>
<organism evidence="7">
    <name type="scientific">mine drainage metagenome</name>
    <dbReference type="NCBI Taxonomy" id="410659"/>
    <lineage>
        <taxon>unclassified sequences</taxon>
        <taxon>metagenomes</taxon>
        <taxon>ecological metagenomes</taxon>
    </lineage>
</organism>
<dbReference type="AlphaFoldDB" id="T0YGC3"/>
<protein>
    <submittedName>
        <fullName evidence="7">Protein containing PilT protein</fullName>
    </submittedName>
</protein>
<dbReference type="GO" id="GO:0046872">
    <property type="term" value="F:metal ion binding"/>
    <property type="evidence" value="ECO:0007669"/>
    <property type="project" value="UniProtKB-KW"/>
</dbReference>
<keyword evidence="1" id="KW-1277">Toxin-antitoxin system</keyword>
<dbReference type="Gene3D" id="3.40.50.1010">
    <property type="entry name" value="5'-nuclease"/>
    <property type="match status" value="1"/>
</dbReference>
<evidence type="ECO:0000256" key="5">
    <source>
        <dbReference type="ARBA" id="ARBA00022842"/>
    </source>
</evidence>
<evidence type="ECO:0000256" key="2">
    <source>
        <dbReference type="ARBA" id="ARBA00022722"/>
    </source>
</evidence>
<keyword evidence="4" id="KW-0378">Hydrolase</keyword>
<dbReference type="InterPro" id="IPR002716">
    <property type="entry name" value="PIN_dom"/>
</dbReference>
<evidence type="ECO:0000256" key="4">
    <source>
        <dbReference type="ARBA" id="ARBA00022801"/>
    </source>
</evidence>
<proteinExistence type="predicted"/>
<comment type="caution">
    <text evidence="7">The sequence shown here is derived from an EMBL/GenBank/DDBJ whole genome shotgun (WGS) entry which is preliminary data.</text>
</comment>
<reference evidence="7" key="2">
    <citation type="journal article" date="2014" name="ISME J.">
        <title>Microbial stratification in low pH oxic and suboxic macroscopic growths along an acid mine drainage.</title>
        <authorList>
            <person name="Mendez-Garcia C."/>
            <person name="Mesa V."/>
            <person name="Sprenger R.R."/>
            <person name="Richter M."/>
            <person name="Diez M.S."/>
            <person name="Solano J."/>
            <person name="Bargiela R."/>
            <person name="Golyshina O.V."/>
            <person name="Manteca A."/>
            <person name="Ramos J.L."/>
            <person name="Gallego J.R."/>
            <person name="Llorente I."/>
            <person name="Martins Dos Santos V.A."/>
            <person name="Jensen O.N."/>
            <person name="Pelaez A.I."/>
            <person name="Sanchez J."/>
            <person name="Ferrer M."/>
        </authorList>
    </citation>
    <scope>NUCLEOTIDE SEQUENCE</scope>
</reference>
<dbReference type="InterPro" id="IPR029060">
    <property type="entry name" value="PIN-like_dom_sf"/>
</dbReference>
<dbReference type="PANTHER" id="PTHR42740">
    <property type="entry name" value="RIBONUCLEASE VAPC3"/>
    <property type="match status" value="1"/>
</dbReference>
<accession>T0YGC3</accession>
<keyword evidence="2" id="KW-0540">Nuclease</keyword>
<dbReference type="InterPro" id="IPR051749">
    <property type="entry name" value="PINc/VapC_TA_RNase"/>
</dbReference>
<dbReference type="Pfam" id="PF01850">
    <property type="entry name" value="PIN"/>
    <property type="match status" value="1"/>
</dbReference>
<dbReference type="SUPFAM" id="SSF88723">
    <property type="entry name" value="PIN domain-like"/>
    <property type="match status" value="1"/>
</dbReference>
<reference evidence="7" key="1">
    <citation type="submission" date="2013-08" db="EMBL/GenBank/DDBJ databases">
        <authorList>
            <person name="Mendez C."/>
            <person name="Richter M."/>
            <person name="Ferrer M."/>
            <person name="Sanchez J."/>
        </authorList>
    </citation>
    <scope>NUCLEOTIDE SEQUENCE</scope>
</reference>
<name>T0YGC3_9ZZZZ</name>
<dbReference type="EMBL" id="AUZZ01010099">
    <property type="protein sequence ID" value="EQD30897.1"/>
    <property type="molecule type" value="Genomic_DNA"/>
</dbReference>
<gene>
    <name evidence="7" type="ORF">B2A_13933</name>
</gene>
<evidence type="ECO:0000313" key="7">
    <source>
        <dbReference type="EMBL" id="EQD30897.1"/>
    </source>
</evidence>
<dbReference type="CDD" id="cd09881">
    <property type="entry name" value="PIN_VapC4-5_FitB-like"/>
    <property type="match status" value="1"/>
</dbReference>
<keyword evidence="3" id="KW-0479">Metal-binding</keyword>
<evidence type="ECO:0000259" key="6">
    <source>
        <dbReference type="Pfam" id="PF01850"/>
    </source>
</evidence>
<sequence>MAVFDTNIIIDYLRGKERAAMIINEYGMDGIAITAVTGYELIKGYVGVTEETKLNELFNRIKIYPLDSVAMKLAGKLYRELKGTGKPKKEADLLIAGIAIANGETLVTDDRKDFSELAGVMGNSLVILKK</sequence>